<evidence type="ECO:0000256" key="1">
    <source>
        <dbReference type="SAM" id="SignalP"/>
    </source>
</evidence>
<gene>
    <name evidence="2" type="ORF">MGN01_29670</name>
</gene>
<feature type="signal peptide" evidence="1">
    <location>
        <begin position="1"/>
        <end position="19"/>
    </location>
</feature>
<evidence type="ECO:0000313" key="2">
    <source>
        <dbReference type="EMBL" id="GEP11122.1"/>
    </source>
</evidence>
<comment type="caution">
    <text evidence="2">The sequence shown here is derived from an EMBL/GenBank/DDBJ whole genome shotgun (WGS) entry which is preliminary data.</text>
</comment>
<evidence type="ECO:0000313" key="3">
    <source>
        <dbReference type="Proteomes" id="UP000321750"/>
    </source>
</evidence>
<evidence type="ECO:0008006" key="4">
    <source>
        <dbReference type="Google" id="ProtNLM"/>
    </source>
</evidence>
<organism evidence="2 3">
    <name type="scientific">Methylobacterium gnaphalii</name>
    <dbReference type="NCBI Taxonomy" id="1010610"/>
    <lineage>
        <taxon>Bacteria</taxon>
        <taxon>Pseudomonadati</taxon>
        <taxon>Pseudomonadota</taxon>
        <taxon>Alphaproteobacteria</taxon>
        <taxon>Hyphomicrobiales</taxon>
        <taxon>Methylobacteriaceae</taxon>
        <taxon>Methylobacterium</taxon>
    </lineage>
</organism>
<reference evidence="2 3" key="1">
    <citation type="submission" date="2019-07" db="EMBL/GenBank/DDBJ databases">
        <title>Whole genome shotgun sequence of Methylobacterium gnaphalii NBRC 107716.</title>
        <authorList>
            <person name="Hosoyama A."/>
            <person name="Uohara A."/>
            <person name="Ohji S."/>
            <person name="Ichikawa N."/>
        </authorList>
    </citation>
    <scope>NUCLEOTIDE SEQUENCE [LARGE SCALE GENOMIC DNA]</scope>
    <source>
        <strain evidence="2 3">NBRC 107716</strain>
    </source>
</reference>
<feature type="chain" id="PRO_5021871512" description="Lipoprotein" evidence="1">
    <location>
        <begin position="20"/>
        <end position="126"/>
    </location>
</feature>
<dbReference type="Proteomes" id="UP000321750">
    <property type="component" value="Unassembled WGS sequence"/>
</dbReference>
<dbReference type="AlphaFoldDB" id="A0A512JMI8"/>
<keyword evidence="1" id="KW-0732">Signal</keyword>
<proteinExistence type="predicted"/>
<dbReference type="EMBL" id="BJZV01000015">
    <property type="protein sequence ID" value="GEP11122.1"/>
    <property type="molecule type" value="Genomic_DNA"/>
</dbReference>
<protein>
    <recommendedName>
        <fullName evidence="4">Lipoprotein</fullName>
    </recommendedName>
</protein>
<keyword evidence="3" id="KW-1185">Reference proteome</keyword>
<name>A0A512JMI8_9HYPH</name>
<accession>A0A512JMI8</accession>
<dbReference type="OrthoDB" id="7994889at2"/>
<sequence length="126" mass="13844">MKWILIWSVTLTTCCAAIAQQFTDNSADGLSERERRIIMAYVANQLSDPTSANFTNVRKGKASGYCGYVNSKNRFGGYVGPKLFYVDIDQANAVITPTEEDLRSAKLAQLKEIESMLPVLSANCAP</sequence>
<dbReference type="RefSeq" id="WP_147047549.1">
    <property type="nucleotide sequence ID" value="NZ_BJZV01000015.1"/>
</dbReference>